<proteinExistence type="predicted"/>
<dbReference type="EMBL" id="JAVXUO010002523">
    <property type="protein sequence ID" value="KAK2972446.1"/>
    <property type="molecule type" value="Genomic_DNA"/>
</dbReference>
<feature type="region of interest" description="Disordered" evidence="1">
    <location>
        <begin position="147"/>
        <end position="167"/>
    </location>
</feature>
<comment type="caution">
    <text evidence="2">The sequence shown here is derived from an EMBL/GenBank/DDBJ whole genome shotgun (WGS) entry which is preliminary data.</text>
</comment>
<sequence length="194" mass="22575">MDTQEAHLFSIDDRAKNIISYGLDINKYNRVSACETSAQQMWKLLEVTHEGTNQVKETKINMLVQRYETFKIKENESINEMYSRFTLITNGLTLLGKWLEKFLNLFPRDPKDLNVLKLEELVGSLMAHEITMKIHDKEETTMKKKNLALKAKASHAPESSDDSNQDMALTTRKFKKFLENRRDGKMKKNQSSQQ</sequence>
<gene>
    <name evidence="2" type="ORF">RJ640_003872</name>
</gene>
<evidence type="ECO:0008006" key="4">
    <source>
        <dbReference type="Google" id="ProtNLM"/>
    </source>
</evidence>
<organism evidence="2 3">
    <name type="scientific">Escallonia rubra</name>
    <dbReference type="NCBI Taxonomy" id="112253"/>
    <lineage>
        <taxon>Eukaryota</taxon>
        <taxon>Viridiplantae</taxon>
        <taxon>Streptophyta</taxon>
        <taxon>Embryophyta</taxon>
        <taxon>Tracheophyta</taxon>
        <taxon>Spermatophyta</taxon>
        <taxon>Magnoliopsida</taxon>
        <taxon>eudicotyledons</taxon>
        <taxon>Gunneridae</taxon>
        <taxon>Pentapetalae</taxon>
        <taxon>asterids</taxon>
        <taxon>campanulids</taxon>
        <taxon>Escalloniales</taxon>
        <taxon>Escalloniaceae</taxon>
        <taxon>Escallonia</taxon>
    </lineage>
</organism>
<keyword evidence="3" id="KW-1185">Reference proteome</keyword>
<evidence type="ECO:0000313" key="2">
    <source>
        <dbReference type="EMBL" id="KAK2972446.1"/>
    </source>
</evidence>
<dbReference type="PANTHER" id="PTHR34676">
    <property type="entry name" value="DUF4219 DOMAIN-CONTAINING PROTEIN-RELATED"/>
    <property type="match status" value="1"/>
</dbReference>
<dbReference type="AlphaFoldDB" id="A0AA88R459"/>
<dbReference type="Pfam" id="PF14223">
    <property type="entry name" value="Retrotran_gag_2"/>
    <property type="match status" value="1"/>
</dbReference>
<accession>A0AA88R459</accession>
<reference evidence="2" key="1">
    <citation type="submission" date="2022-12" db="EMBL/GenBank/DDBJ databases">
        <title>Draft genome assemblies for two species of Escallonia (Escalloniales).</title>
        <authorList>
            <person name="Chanderbali A."/>
            <person name="Dervinis C."/>
            <person name="Anghel I."/>
            <person name="Soltis D."/>
            <person name="Soltis P."/>
            <person name="Zapata F."/>
        </authorList>
    </citation>
    <scope>NUCLEOTIDE SEQUENCE</scope>
    <source>
        <strain evidence="2">UCBG92.1500</strain>
        <tissue evidence="2">Leaf</tissue>
    </source>
</reference>
<name>A0AA88R459_9ASTE</name>
<evidence type="ECO:0000256" key="1">
    <source>
        <dbReference type="SAM" id="MobiDB-lite"/>
    </source>
</evidence>
<dbReference type="Proteomes" id="UP001187471">
    <property type="component" value="Unassembled WGS sequence"/>
</dbReference>
<dbReference type="PANTHER" id="PTHR34676:SF8">
    <property type="entry name" value="TRANSMEMBRANE PROTEIN"/>
    <property type="match status" value="1"/>
</dbReference>
<evidence type="ECO:0000313" key="3">
    <source>
        <dbReference type="Proteomes" id="UP001187471"/>
    </source>
</evidence>
<protein>
    <recommendedName>
        <fullName evidence="4">UBN2 domain-containing protein</fullName>
    </recommendedName>
</protein>